<dbReference type="Proteomes" id="UP000295510">
    <property type="component" value="Unassembled WGS sequence"/>
</dbReference>
<reference evidence="3 4" key="1">
    <citation type="submission" date="2019-03" db="EMBL/GenBank/DDBJ databases">
        <title>Genomic Encyclopedia of Type Strains, Phase IV (KMG-IV): sequencing the most valuable type-strain genomes for metagenomic binning, comparative biology and taxonomic classification.</title>
        <authorList>
            <person name="Goeker M."/>
        </authorList>
    </citation>
    <scope>NUCLEOTIDE SEQUENCE [LARGE SCALE GENOMIC DNA]</scope>
    <source>
        <strain evidence="3 4">DSM 19605</strain>
    </source>
</reference>
<keyword evidence="1" id="KW-0812">Transmembrane</keyword>
<comment type="caution">
    <text evidence="3">The sequence shown here is derived from an EMBL/GenBank/DDBJ whole genome shotgun (WGS) entry which is preliminary data.</text>
</comment>
<dbReference type="EMBL" id="SNYL01000012">
    <property type="protein sequence ID" value="TDQ41332.1"/>
    <property type="molecule type" value="Genomic_DNA"/>
</dbReference>
<evidence type="ECO:0000256" key="1">
    <source>
        <dbReference type="SAM" id="Phobius"/>
    </source>
</evidence>
<sequence length="193" mass="22132">MLERLKKLLPTKDSLHSNRWLRWLGPWLNHPRLWHMSRKGIAMGLALGVFFGLLIPVAQIPFSATMAVILRANLPVAVASTLVTNPVTFGPVYYGAYRLGKFVLLEEEPTADEIERLIEKKARDKQLAGEFSMVDRIQYAWHQLGKVGKPLIVGLAIVATVAGVLAYFLIHGLWMLRVRWERRRRLEKMRNPR</sequence>
<dbReference type="PANTHER" id="PTHR40547:SF1">
    <property type="entry name" value="SLL0298 PROTEIN"/>
    <property type="match status" value="1"/>
</dbReference>
<feature type="transmembrane region" description="Helical" evidence="1">
    <location>
        <begin position="151"/>
        <end position="176"/>
    </location>
</feature>
<feature type="transmembrane region" description="Helical" evidence="1">
    <location>
        <begin position="41"/>
        <end position="62"/>
    </location>
</feature>
<keyword evidence="4" id="KW-1185">Reference proteome</keyword>
<feature type="domain" description="DUF2062" evidence="2">
    <location>
        <begin position="21"/>
        <end position="182"/>
    </location>
</feature>
<name>A0A4R6U6Q6_9BURK</name>
<keyword evidence="1" id="KW-1133">Transmembrane helix</keyword>
<dbReference type="PANTHER" id="PTHR40547">
    <property type="entry name" value="SLL0298 PROTEIN"/>
    <property type="match status" value="1"/>
</dbReference>
<dbReference type="OrthoDB" id="5296274at2"/>
<protein>
    <recommendedName>
        <fullName evidence="2">DUF2062 domain-containing protein</fullName>
    </recommendedName>
</protein>
<proteinExistence type="predicted"/>
<organism evidence="3 4">
    <name type="scientific">Tepidicella xavieri</name>
    <dbReference type="NCBI Taxonomy" id="360241"/>
    <lineage>
        <taxon>Bacteria</taxon>
        <taxon>Pseudomonadati</taxon>
        <taxon>Pseudomonadota</taxon>
        <taxon>Betaproteobacteria</taxon>
        <taxon>Burkholderiales</taxon>
        <taxon>Tepidicella</taxon>
    </lineage>
</organism>
<keyword evidence="1" id="KW-0472">Membrane</keyword>
<dbReference type="InterPro" id="IPR018639">
    <property type="entry name" value="DUF2062"/>
</dbReference>
<accession>A0A4R6U6Q6</accession>
<evidence type="ECO:0000313" key="3">
    <source>
        <dbReference type="EMBL" id="TDQ41332.1"/>
    </source>
</evidence>
<dbReference type="Pfam" id="PF09835">
    <property type="entry name" value="DUF2062"/>
    <property type="match status" value="1"/>
</dbReference>
<evidence type="ECO:0000313" key="4">
    <source>
        <dbReference type="Proteomes" id="UP000295510"/>
    </source>
</evidence>
<evidence type="ECO:0000259" key="2">
    <source>
        <dbReference type="Pfam" id="PF09835"/>
    </source>
</evidence>
<dbReference type="RefSeq" id="WP_133598259.1">
    <property type="nucleotide sequence ID" value="NZ_SNYL01000012.1"/>
</dbReference>
<gene>
    <name evidence="3" type="ORF">DFR43_1129</name>
</gene>
<dbReference type="AlphaFoldDB" id="A0A4R6U6Q6"/>